<dbReference type="OrthoDB" id="10262413at2759"/>
<dbReference type="InterPro" id="IPR036291">
    <property type="entry name" value="NAD(P)-bd_dom_sf"/>
</dbReference>
<dbReference type="Pfam" id="PF01370">
    <property type="entry name" value="Epimerase"/>
    <property type="match status" value="1"/>
</dbReference>
<dbReference type="PANTHER" id="PTHR48079:SF5">
    <property type="entry name" value="DEPENDENT EPIMERASE_DEHYDRATASE, PUTATIVE (AFU_ORTHOLOGUE AFUA_7G00180)-RELATED"/>
    <property type="match status" value="1"/>
</dbReference>
<dbReference type="GO" id="GO:0004029">
    <property type="term" value="F:aldehyde dehydrogenase (NAD+) activity"/>
    <property type="evidence" value="ECO:0007669"/>
    <property type="project" value="TreeGrafter"/>
</dbReference>
<dbReference type="EMBL" id="ML977513">
    <property type="protein sequence ID" value="KAF2126669.1"/>
    <property type="molecule type" value="Genomic_DNA"/>
</dbReference>
<sequence length="317" mass="34280">MSQSKHIFITGGSGYIGSVVISFAIQQGYTIHALSRSEASDDKLRALGATPIRGDLTTHSILMKAARDADIVISFADAKAGNWAMTQEERLRTNNAAVQALANGLEGSNKTLIVTSGSLLVSADAEGKETDEETTMWPNSPFGQGGEPFALGLGKKKGIRVCVVRLAPWVYGRGGSGVKLFMGRFSQAGEVFYVGEGNARTTTVHVDDAARLYLLVAEKGRAGEVYNATWETSVSFREKAESMAMMLGIPVRSQSFGETEKKMGVFLANFLSLENRASNRKARQELGWEIRAEKGILEDIKSGSYLRVAEELRKATA</sequence>
<keyword evidence="3" id="KW-1185">Reference proteome</keyword>
<dbReference type="RefSeq" id="XP_033521061.1">
    <property type="nucleotide sequence ID" value="XM_033668740.1"/>
</dbReference>
<feature type="domain" description="NAD-dependent epimerase/dehydratase" evidence="1">
    <location>
        <begin position="7"/>
        <end position="227"/>
    </location>
</feature>
<accession>A0A6A6A453</accession>
<dbReference type="GO" id="GO:0005737">
    <property type="term" value="C:cytoplasm"/>
    <property type="evidence" value="ECO:0007669"/>
    <property type="project" value="TreeGrafter"/>
</dbReference>
<dbReference type="SUPFAM" id="SSF51735">
    <property type="entry name" value="NAD(P)-binding Rossmann-fold domains"/>
    <property type="match status" value="1"/>
</dbReference>
<organism evidence="2 3">
    <name type="scientific">Dothidotthia symphoricarpi CBS 119687</name>
    <dbReference type="NCBI Taxonomy" id="1392245"/>
    <lineage>
        <taxon>Eukaryota</taxon>
        <taxon>Fungi</taxon>
        <taxon>Dikarya</taxon>
        <taxon>Ascomycota</taxon>
        <taxon>Pezizomycotina</taxon>
        <taxon>Dothideomycetes</taxon>
        <taxon>Pleosporomycetidae</taxon>
        <taxon>Pleosporales</taxon>
        <taxon>Dothidotthiaceae</taxon>
        <taxon>Dothidotthia</taxon>
    </lineage>
</organism>
<protein>
    <submittedName>
        <fullName evidence="2">NAD dependent epimerase/dehydratase</fullName>
    </submittedName>
</protein>
<dbReference type="InterPro" id="IPR051783">
    <property type="entry name" value="NAD(P)-dependent_oxidoreduct"/>
</dbReference>
<dbReference type="InterPro" id="IPR001509">
    <property type="entry name" value="Epimerase_deHydtase"/>
</dbReference>
<dbReference type="AlphaFoldDB" id="A0A6A6A453"/>
<evidence type="ECO:0000313" key="3">
    <source>
        <dbReference type="Proteomes" id="UP000799771"/>
    </source>
</evidence>
<gene>
    <name evidence="2" type="ORF">P153DRAFT_369337</name>
</gene>
<dbReference type="Proteomes" id="UP000799771">
    <property type="component" value="Unassembled WGS sequence"/>
</dbReference>
<proteinExistence type="predicted"/>
<dbReference type="GeneID" id="54409172"/>
<evidence type="ECO:0000313" key="2">
    <source>
        <dbReference type="EMBL" id="KAF2126669.1"/>
    </source>
</evidence>
<name>A0A6A6A453_9PLEO</name>
<evidence type="ECO:0000259" key="1">
    <source>
        <dbReference type="Pfam" id="PF01370"/>
    </source>
</evidence>
<reference evidence="2" key="1">
    <citation type="journal article" date="2020" name="Stud. Mycol.">
        <title>101 Dothideomycetes genomes: a test case for predicting lifestyles and emergence of pathogens.</title>
        <authorList>
            <person name="Haridas S."/>
            <person name="Albert R."/>
            <person name="Binder M."/>
            <person name="Bloem J."/>
            <person name="Labutti K."/>
            <person name="Salamov A."/>
            <person name="Andreopoulos B."/>
            <person name="Baker S."/>
            <person name="Barry K."/>
            <person name="Bills G."/>
            <person name="Bluhm B."/>
            <person name="Cannon C."/>
            <person name="Castanera R."/>
            <person name="Culley D."/>
            <person name="Daum C."/>
            <person name="Ezra D."/>
            <person name="Gonzalez J."/>
            <person name="Henrissat B."/>
            <person name="Kuo A."/>
            <person name="Liang C."/>
            <person name="Lipzen A."/>
            <person name="Lutzoni F."/>
            <person name="Magnuson J."/>
            <person name="Mondo S."/>
            <person name="Nolan M."/>
            <person name="Ohm R."/>
            <person name="Pangilinan J."/>
            <person name="Park H.-J."/>
            <person name="Ramirez L."/>
            <person name="Alfaro M."/>
            <person name="Sun H."/>
            <person name="Tritt A."/>
            <person name="Yoshinaga Y."/>
            <person name="Zwiers L.-H."/>
            <person name="Turgeon B."/>
            <person name="Goodwin S."/>
            <person name="Spatafora J."/>
            <person name="Crous P."/>
            <person name="Grigoriev I."/>
        </authorList>
    </citation>
    <scope>NUCLEOTIDE SEQUENCE</scope>
    <source>
        <strain evidence="2">CBS 119687</strain>
    </source>
</reference>
<dbReference type="PANTHER" id="PTHR48079">
    <property type="entry name" value="PROTEIN YEEZ"/>
    <property type="match status" value="1"/>
</dbReference>
<dbReference type="Gene3D" id="3.40.50.720">
    <property type="entry name" value="NAD(P)-binding Rossmann-like Domain"/>
    <property type="match status" value="1"/>
</dbReference>